<evidence type="ECO:0000313" key="5">
    <source>
        <dbReference type="EMBL" id="ABF42150.1"/>
    </source>
</evidence>
<dbReference type="Gene3D" id="1.10.443.10">
    <property type="entry name" value="Intergrase catalytic core"/>
    <property type="match status" value="1"/>
</dbReference>
<dbReference type="InterPro" id="IPR002104">
    <property type="entry name" value="Integrase_catalytic"/>
</dbReference>
<name>Q1ILV0_KORVE</name>
<sequence length="387" mass="44412">MHPATDIQHTLGHIECPACEGTKNQIMMGQYLGEQFFPEAAAVWLRNRKSISESTKKDYRDHIDHLSTFFGQMRLKDVHIGHVHTYQRSRQEAIRSSKRHLATRHGDRRLNTDGASRINHELSCLGQVLRMAGLWEELRKFYEPLPLPKDSAGMALAEEEERYLFEVAKSRPRWMVAYCCALISRNTTAGPGEIRHLRLGDIELDTPAGNFLRIEEGVKNEFRKRPVPLNNDALKAVRFLLDRATQRLGAWRPEHFLLPHRAHEKGSQPDPTRPMGSWKKAHYAMCEEAGKKFPRLAHLRLYDYRHTAVTDLLEDPAVSFTTIEHMAGHRLNSNTKRKYDHLRNSALRVAADVLNRNHAGVTSEIEPPRPRPRGVRVQALAVQANEF</sequence>
<dbReference type="OrthoDB" id="121142at2"/>
<dbReference type="GO" id="GO:0003677">
    <property type="term" value="F:DNA binding"/>
    <property type="evidence" value="ECO:0007669"/>
    <property type="project" value="UniProtKB-KW"/>
</dbReference>
<dbReference type="InterPro" id="IPR010998">
    <property type="entry name" value="Integrase_recombinase_N"/>
</dbReference>
<evidence type="ECO:0000313" key="6">
    <source>
        <dbReference type="Proteomes" id="UP000002432"/>
    </source>
</evidence>
<keyword evidence="6" id="KW-1185">Reference proteome</keyword>
<dbReference type="AlphaFoldDB" id="Q1ILV0"/>
<evidence type="ECO:0000256" key="2">
    <source>
        <dbReference type="ARBA" id="ARBA00023125"/>
    </source>
</evidence>
<keyword evidence="2" id="KW-0238">DNA-binding</keyword>
<dbReference type="CDD" id="cd00397">
    <property type="entry name" value="DNA_BRE_C"/>
    <property type="match status" value="1"/>
</dbReference>
<dbReference type="GO" id="GO:0006310">
    <property type="term" value="P:DNA recombination"/>
    <property type="evidence" value="ECO:0007669"/>
    <property type="project" value="UniProtKB-KW"/>
</dbReference>
<feature type="domain" description="Tyr recombinase" evidence="4">
    <location>
        <begin position="142"/>
        <end position="352"/>
    </location>
</feature>
<organism evidence="5 6">
    <name type="scientific">Koribacter versatilis (strain Ellin345)</name>
    <dbReference type="NCBI Taxonomy" id="204669"/>
    <lineage>
        <taxon>Bacteria</taxon>
        <taxon>Pseudomonadati</taxon>
        <taxon>Acidobacteriota</taxon>
        <taxon>Terriglobia</taxon>
        <taxon>Terriglobales</taxon>
        <taxon>Candidatus Korobacteraceae</taxon>
        <taxon>Candidatus Korobacter</taxon>
    </lineage>
</organism>
<dbReference type="EnsemblBacteria" id="ABF42150">
    <property type="protein sequence ID" value="ABF42150"/>
    <property type="gene ID" value="Acid345_3149"/>
</dbReference>
<dbReference type="Gene3D" id="1.10.150.130">
    <property type="match status" value="1"/>
</dbReference>
<dbReference type="InterPro" id="IPR013762">
    <property type="entry name" value="Integrase-like_cat_sf"/>
</dbReference>
<dbReference type="KEGG" id="aba:Acid345_3149"/>
<dbReference type="RefSeq" id="WP_011523949.1">
    <property type="nucleotide sequence ID" value="NC_008009.1"/>
</dbReference>
<dbReference type="GO" id="GO:0015074">
    <property type="term" value="P:DNA integration"/>
    <property type="evidence" value="ECO:0007669"/>
    <property type="project" value="InterPro"/>
</dbReference>
<dbReference type="STRING" id="204669.Acid345_3149"/>
<dbReference type="HOGENOM" id="CLU_713258_0_0_0"/>
<dbReference type="eggNOG" id="COG0582">
    <property type="taxonomic scope" value="Bacteria"/>
</dbReference>
<proteinExistence type="inferred from homology"/>
<protein>
    <submittedName>
        <fullName evidence="5">Phage integrase</fullName>
    </submittedName>
</protein>
<evidence type="ECO:0000259" key="4">
    <source>
        <dbReference type="PROSITE" id="PS51898"/>
    </source>
</evidence>
<dbReference type="InterPro" id="IPR011010">
    <property type="entry name" value="DNA_brk_join_enz"/>
</dbReference>
<dbReference type="PANTHER" id="PTHR30349">
    <property type="entry name" value="PHAGE INTEGRASE-RELATED"/>
    <property type="match status" value="1"/>
</dbReference>
<keyword evidence="3" id="KW-0233">DNA recombination</keyword>
<dbReference type="EMBL" id="CP000360">
    <property type="protein sequence ID" value="ABF42150.1"/>
    <property type="molecule type" value="Genomic_DNA"/>
</dbReference>
<reference evidence="5 6" key="1">
    <citation type="journal article" date="2009" name="Appl. Environ. Microbiol.">
        <title>Three genomes from the phylum Acidobacteria provide insight into the lifestyles of these microorganisms in soils.</title>
        <authorList>
            <person name="Ward N.L."/>
            <person name="Challacombe J.F."/>
            <person name="Janssen P.H."/>
            <person name="Henrissat B."/>
            <person name="Coutinho P.M."/>
            <person name="Wu M."/>
            <person name="Xie G."/>
            <person name="Haft D.H."/>
            <person name="Sait M."/>
            <person name="Badger J."/>
            <person name="Barabote R.D."/>
            <person name="Bradley B."/>
            <person name="Brettin T.S."/>
            <person name="Brinkac L.M."/>
            <person name="Bruce D."/>
            <person name="Creasy T."/>
            <person name="Daugherty S.C."/>
            <person name="Davidsen T.M."/>
            <person name="DeBoy R.T."/>
            <person name="Detter J.C."/>
            <person name="Dodson R.J."/>
            <person name="Durkin A.S."/>
            <person name="Ganapathy A."/>
            <person name="Gwinn-Giglio M."/>
            <person name="Han C.S."/>
            <person name="Khouri H."/>
            <person name="Kiss H."/>
            <person name="Kothari S.P."/>
            <person name="Madupu R."/>
            <person name="Nelson K.E."/>
            <person name="Nelson W.C."/>
            <person name="Paulsen I."/>
            <person name="Penn K."/>
            <person name="Ren Q."/>
            <person name="Rosovitz M.J."/>
            <person name="Selengut J.D."/>
            <person name="Shrivastava S."/>
            <person name="Sullivan S.A."/>
            <person name="Tapia R."/>
            <person name="Thompson L.S."/>
            <person name="Watkins K.L."/>
            <person name="Yang Q."/>
            <person name="Yu C."/>
            <person name="Zafar N."/>
            <person name="Zhou L."/>
            <person name="Kuske C.R."/>
        </authorList>
    </citation>
    <scope>NUCLEOTIDE SEQUENCE [LARGE SCALE GENOMIC DNA]</scope>
    <source>
        <strain evidence="5 6">Ellin345</strain>
    </source>
</reference>
<gene>
    <name evidence="5" type="ordered locus">Acid345_3149</name>
</gene>
<dbReference type="InterPro" id="IPR050090">
    <property type="entry name" value="Tyrosine_recombinase_XerCD"/>
</dbReference>
<accession>Q1ILV0</accession>
<comment type="similarity">
    <text evidence="1">Belongs to the 'phage' integrase family.</text>
</comment>
<dbReference type="PANTHER" id="PTHR30349:SF41">
    <property type="entry name" value="INTEGRASE_RECOMBINASE PROTEIN MJ0367-RELATED"/>
    <property type="match status" value="1"/>
</dbReference>
<dbReference type="Proteomes" id="UP000002432">
    <property type="component" value="Chromosome"/>
</dbReference>
<evidence type="ECO:0000256" key="1">
    <source>
        <dbReference type="ARBA" id="ARBA00008857"/>
    </source>
</evidence>
<evidence type="ECO:0000256" key="3">
    <source>
        <dbReference type="ARBA" id="ARBA00023172"/>
    </source>
</evidence>
<dbReference type="PROSITE" id="PS51898">
    <property type="entry name" value="TYR_RECOMBINASE"/>
    <property type="match status" value="1"/>
</dbReference>
<dbReference type="SUPFAM" id="SSF56349">
    <property type="entry name" value="DNA breaking-rejoining enzymes"/>
    <property type="match status" value="1"/>
</dbReference>
<dbReference type="Pfam" id="PF00589">
    <property type="entry name" value="Phage_integrase"/>
    <property type="match status" value="1"/>
</dbReference>